<name>A0A1M5B5W9_9THEO</name>
<reference evidence="2 3" key="1">
    <citation type="submission" date="2016-11" db="EMBL/GenBank/DDBJ databases">
        <authorList>
            <person name="Jaros S."/>
            <person name="Januszkiewicz K."/>
            <person name="Wedrychowicz H."/>
        </authorList>
    </citation>
    <scope>NUCLEOTIDE SEQUENCE [LARGE SCALE GENOMIC DNA]</scope>
    <source>
        <strain evidence="2 3">DSM 17918</strain>
    </source>
</reference>
<sequence length="245" mass="29389">MLYYIYDGSFDGLMTAIYDSYYRREQPDKIVKRNIFQQNLFDKYLYIDTDPVKSDKVCNAIRDKISKEALKNVLYVYLSEIEDSSTLIYHYVRAGFKIGRNIDRYLSNDTVLNIHKIKQKVANEAHRMLGLIRFRLLASGIYYAPISPDHNIIGLIASHFARRFADQFFIIHDVKRNISVVYDKKQWVITDIPPNPDMLIDSREETEYQNMWKEYFKNIAIKERLNPKLQRQYMPHRYWKYLVEK</sequence>
<dbReference type="AlphaFoldDB" id="A0A1M5B5W9"/>
<organism evidence="2 3">
    <name type="scientific">Caldanaerobius fijiensis DSM 17918</name>
    <dbReference type="NCBI Taxonomy" id="1121256"/>
    <lineage>
        <taxon>Bacteria</taxon>
        <taxon>Bacillati</taxon>
        <taxon>Bacillota</taxon>
        <taxon>Clostridia</taxon>
        <taxon>Thermoanaerobacterales</taxon>
        <taxon>Thermoanaerobacteraceae</taxon>
        <taxon>Caldanaerobius</taxon>
    </lineage>
</organism>
<dbReference type="NCBIfam" id="TIGR03915">
    <property type="entry name" value="SAM_7_link_chp"/>
    <property type="match status" value="1"/>
</dbReference>
<evidence type="ECO:0000259" key="1">
    <source>
        <dbReference type="Pfam" id="PF13566"/>
    </source>
</evidence>
<feature type="domain" description="DUF4130" evidence="1">
    <location>
        <begin position="83"/>
        <end position="244"/>
    </location>
</feature>
<keyword evidence="3" id="KW-1185">Reference proteome</keyword>
<dbReference type="STRING" id="1121256.SAMN02746089_01791"/>
<dbReference type="Pfam" id="PF13566">
    <property type="entry name" value="DUF4130"/>
    <property type="match status" value="1"/>
</dbReference>
<accession>A0A1M5B5W9</accession>
<dbReference type="OrthoDB" id="5290748at2"/>
<evidence type="ECO:0000313" key="3">
    <source>
        <dbReference type="Proteomes" id="UP000184088"/>
    </source>
</evidence>
<protein>
    <submittedName>
        <fullName evidence="2">Probable DNA metabolism protein</fullName>
    </submittedName>
</protein>
<gene>
    <name evidence="2" type="ORF">SAMN02746089_01791</name>
</gene>
<dbReference type="InterPro" id="IPR025404">
    <property type="entry name" value="DUF4130"/>
</dbReference>
<evidence type="ECO:0000313" key="2">
    <source>
        <dbReference type="EMBL" id="SHF37858.1"/>
    </source>
</evidence>
<dbReference type="Proteomes" id="UP000184088">
    <property type="component" value="Unassembled WGS sequence"/>
</dbReference>
<dbReference type="EMBL" id="FQVH01000020">
    <property type="protein sequence ID" value="SHF37858.1"/>
    <property type="molecule type" value="Genomic_DNA"/>
</dbReference>
<dbReference type="RefSeq" id="WP_073344270.1">
    <property type="nucleotide sequence ID" value="NZ_FQVH01000020.1"/>
</dbReference>
<proteinExistence type="predicted"/>
<dbReference type="InterPro" id="IPR023875">
    <property type="entry name" value="DNA_repair_put"/>
</dbReference>